<dbReference type="PANTHER" id="PTHR22923">
    <property type="entry name" value="CEREBELLIN-RELATED"/>
    <property type="match status" value="1"/>
</dbReference>
<dbReference type="EMBL" id="VSWD01000013">
    <property type="protein sequence ID" value="KAK3084844.1"/>
    <property type="molecule type" value="Genomic_DNA"/>
</dbReference>
<gene>
    <name evidence="5" type="ORF">FSP39_020042</name>
</gene>
<comment type="caution">
    <text evidence="5">The sequence shown here is derived from an EMBL/GenBank/DDBJ whole genome shotgun (WGS) entry which is preliminary data.</text>
</comment>
<dbReference type="Proteomes" id="UP001186944">
    <property type="component" value="Unassembled WGS sequence"/>
</dbReference>
<dbReference type="PANTHER" id="PTHR22923:SF116">
    <property type="entry name" value="C1Q DOMAIN-CONTAINING PROTEIN"/>
    <property type="match status" value="1"/>
</dbReference>
<reference evidence="5" key="1">
    <citation type="submission" date="2019-08" db="EMBL/GenBank/DDBJ databases">
        <title>The improved chromosome-level genome for the pearl oyster Pinctada fucata martensii using PacBio sequencing and Hi-C.</title>
        <authorList>
            <person name="Zheng Z."/>
        </authorList>
    </citation>
    <scope>NUCLEOTIDE SEQUENCE</scope>
    <source>
        <strain evidence="5">ZZ-2019</strain>
        <tissue evidence="5">Adductor muscle</tissue>
    </source>
</reference>
<dbReference type="InterPro" id="IPR001073">
    <property type="entry name" value="C1q_dom"/>
</dbReference>
<dbReference type="Gene3D" id="2.60.120.40">
    <property type="match status" value="1"/>
</dbReference>
<dbReference type="SUPFAM" id="SSF49842">
    <property type="entry name" value="TNF-like"/>
    <property type="match status" value="1"/>
</dbReference>
<keyword evidence="2" id="KW-0964">Secreted</keyword>
<accession>A0AA88XGE6</accession>
<keyword evidence="3" id="KW-0732">Signal</keyword>
<dbReference type="InterPro" id="IPR050822">
    <property type="entry name" value="Cerebellin_Synaptic_Org"/>
</dbReference>
<evidence type="ECO:0000256" key="1">
    <source>
        <dbReference type="ARBA" id="ARBA00004613"/>
    </source>
</evidence>
<sequence>MYFNISITVEHIAFSATNGKTVSKTIIFGSVKLNLGNAYSDSTGVFTAPYPGIYAFFWTIATDNKKNCDTELSINNSGTYRSMV</sequence>
<evidence type="ECO:0000256" key="2">
    <source>
        <dbReference type="ARBA" id="ARBA00022525"/>
    </source>
</evidence>
<protein>
    <recommendedName>
        <fullName evidence="4">C1q domain-containing protein</fullName>
    </recommendedName>
</protein>
<proteinExistence type="predicted"/>
<dbReference type="Pfam" id="PF00386">
    <property type="entry name" value="C1q"/>
    <property type="match status" value="1"/>
</dbReference>
<dbReference type="AlphaFoldDB" id="A0AA88XGE6"/>
<keyword evidence="6" id="KW-1185">Reference proteome</keyword>
<evidence type="ECO:0000313" key="6">
    <source>
        <dbReference type="Proteomes" id="UP001186944"/>
    </source>
</evidence>
<feature type="domain" description="C1q" evidence="4">
    <location>
        <begin position="1"/>
        <end position="84"/>
    </location>
</feature>
<evidence type="ECO:0000259" key="4">
    <source>
        <dbReference type="PROSITE" id="PS50871"/>
    </source>
</evidence>
<dbReference type="InterPro" id="IPR008983">
    <property type="entry name" value="Tumour_necrosis_fac-like_dom"/>
</dbReference>
<evidence type="ECO:0000256" key="3">
    <source>
        <dbReference type="ARBA" id="ARBA00022729"/>
    </source>
</evidence>
<dbReference type="GO" id="GO:0005576">
    <property type="term" value="C:extracellular region"/>
    <property type="evidence" value="ECO:0007669"/>
    <property type="project" value="UniProtKB-SubCell"/>
</dbReference>
<name>A0AA88XGE6_PINIB</name>
<evidence type="ECO:0000313" key="5">
    <source>
        <dbReference type="EMBL" id="KAK3084844.1"/>
    </source>
</evidence>
<comment type="subcellular location">
    <subcellularLocation>
        <location evidence="1">Secreted</location>
    </subcellularLocation>
</comment>
<organism evidence="5 6">
    <name type="scientific">Pinctada imbricata</name>
    <name type="common">Atlantic pearl-oyster</name>
    <name type="synonym">Pinctada martensii</name>
    <dbReference type="NCBI Taxonomy" id="66713"/>
    <lineage>
        <taxon>Eukaryota</taxon>
        <taxon>Metazoa</taxon>
        <taxon>Spiralia</taxon>
        <taxon>Lophotrochozoa</taxon>
        <taxon>Mollusca</taxon>
        <taxon>Bivalvia</taxon>
        <taxon>Autobranchia</taxon>
        <taxon>Pteriomorphia</taxon>
        <taxon>Pterioida</taxon>
        <taxon>Pterioidea</taxon>
        <taxon>Pteriidae</taxon>
        <taxon>Pinctada</taxon>
    </lineage>
</organism>
<dbReference type="PROSITE" id="PS50871">
    <property type="entry name" value="C1Q"/>
    <property type="match status" value="1"/>
</dbReference>